<organism evidence="2 3">
    <name type="scientific">Agrocybe chaxingu</name>
    <dbReference type="NCBI Taxonomy" id="84603"/>
    <lineage>
        <taxon>Eukaryota</taxon>
        <taxon>Fungi</taxon>
        <taxon>Dikarya</taxon>
        <taxon>Basidiomycota</taxon>
        <taxon>Agaricomycotina</taxon>
        <taxon>Agaricomycetes</taxon>
        <taxon>Agaricomycetidae</taxon>
        <taxon>Agaricales</taxon>
        <taxon>Agaricineae</taxon>
        <taxon>Strophariaceae</taxon>
        <taxon>Agrocybe</taxon>
    </lineage>
</organism>
<keyword evidence="3" id="KW-1185">Reference proteome</keyword>
<feature type="compositionally biased region" description="Polar residues" evidence="1">
    <location>
        <begin position="109"/>
        <end position="123"/>
    </location>
</feature>
<feature type="region of interest" description="Disordered" evidence="1">
    <location>
        <begin position="1"/>
        <end position="45"/>
    </location>
</feature>
<evidence type="ECO:0000256" key="1">
    <source>
        <dbReference type="SAM" id="MobiDB-lite"/>
    </source>
</evidence>
<name>A0A9W8MWY8_9AGAR</name>
<feature type="compositionally biased region" description="Polar residues" evidence="1">
    <location>
        <begin position="163"/>
        <end position="179"/>
    </location>
</feature>
<feature type="region of interest" description="Disordered" evidence="1">
    <location>
        <begin position="140"/>
        <end position="192"/>
    </location>
</feature>
<evidence type="ECO:0000313" key="3">
    <source>
        <dbReference type="Proteomes" id="UP001148786"/>
    </source>
</evidence>
<feature type="region of interest" description="Disordered" evidence="1">
    <location>
        <begin position="61"/>
        <end position="81"/>
    </location>
</feature>
<gene>
    <name evidence="2" type="ORF">NLJ89_g3960</name>
</gene>
<accession>A0A9W8MWY8</accession>
<comment type="caution">
    <text evidence="2">The sequence shown here is derived from an EMBL/GenBank/DDBJ whole genome shotgun (WGS) entry which is preliminary data.</text>
</comment>
<dbReference type="AlphaFoldDB" id="A0A9W8MWY8"/>
<sequence>MPRRRSLRLPAQPLEIPVPPTLRHSPYLNSPIFQGEPSSPRLPSEAAERWLQDTVPQKFVSATEGGSPQTAKCNMDRRGSIVQPSRRAYHKFDADWLTRPSHPGLGSPQLPTSPTHNRSKSQTTTNYLWHSLAPPPASPPPLWTFSPNIHGHSPANGLARLPKTQSDSNIPLSLNSSGSKRQEDQGYFPHVR</sequence>
<dbReference type="Proteomes" id="UP001148786">
    <property type="component" value="Unassembled WGS sequence"/>
</dbReference>
<dbReference type="EMBL" id="JANKHO010000311">
    <property type="protein sequence ID" value="KAJ3511684.1"/>
    <property type="molecule type" value="Genomic_DNA"/>
</dbReference>
<proteinExistence type="predicted"/>
<evidence type="ECO:0000313" key="2">
    <source>
        <dbReference type="EMBL" id="KAJ3511684.1"/>
    </source>
</evidence>
<feature type="region of interest" description="Disordered" evidence="1">
    <location>
        <begin position="99"/>
        <end position="123"/>
    </location>
</feature>
<dbReference type="OrthoDB" id="2675274at2759"/>
<reference evidence="2" key="1">
    <citation type="submission" date="2022-07" db="EMBL/GenBank/DDBJ databases">
        <title>Genome Sequence of Agrocybe chaxingu.</title>
        <authorList>
            <person name="Buettner E."/>
        </authorList>
    </citation>
    <scope>NUCLEOTIDE SEQUENCE</scope>
    <source>
        <strain evidence="2">MP-N11</strain>
    </source>
</reference>
<protein>
    <submittedName>
        <fullName evidence="2">Uncharacterized protein</fullName>
    </submittedName>
</protein>